<dbReference type="RefSeq" id="WP_266278554.1">
    <property type="nucleotide sequence ID" value="NZ_JAPKNF010000001.1"/>
</dbReference>
<dbReference type="EMBL" id="JAUSWJ010000001">
    <property type="protein sequence ID" value="MDQ0517276.1"/>
    <property type="molecule type" value="Genomic_DNA"/>
</dbReference>
<evidence type="ECO:0000256" key="1">
    <source>
        <dbReference type="SAM" id="MobiDB-lite"/>
    </source>
</evidence>
<sequence length="392" mass="39726">MASTSRRAVIAAAVIATLAGADASPAFAVSVKDILQEIIPKQPKAQTGRPRPSAPRPPLPQPKPDPALAGQEALPPLPQADPTSAGKDAATPPLPEADPRGPEAPPLPPPSPQPAEAPAPPPAEAEAPATVEEPPALSVGPVVEPTPPHVEDGTPALPAAPGPAGALGPTVTPAPAAPSPAPHTEPAMALPAPPEPAGETAPPRILPTPEELASCKAGMAALGIVSEAQPPLFEGECGAADPYRVTALSGGAVTIEPAATVDCAVASALARWVDEDIQQAAKSAYGVPLTRLSIAGSYVCRTRNHVPGARMSEHSYMNAIDIGGYTIAGRTITIADDGKRTAADGTFLDAVRKAACARFTTVIGPGTDADHEDNLHLDMIRRGRNGDGRICE</sequence>
<feature type="region of interest" description="Disordered" evidence="1">
    <location>
        <begin position="40"/>
        <end position="202"/>
    </location>
</feature>
<dbReference type="Pfam" id="PF06904">
    <property type="entry name" value="Extensin-like_C"/>
    <property type="match status" value="1"/>
</dbReference>
<feature type="compositionally biased region" description="Pro residues" evidence="1">
    <location>
        <begin position="92"/>
        <end position="123"/>
    </location>
</feature>
<keyword evidence="5" id="KW-1185">Reference proteome</keyword>
<evidence type="ECO:0000313" key="5">
    <source>
        <dbReference type="Proteomes" id="UP001223743"/>
    </source>
</evidence>
<comment type="caution">
    <text evidence="4">The sequence shown here is derived from an EMBL/GenBank/DDBJ whole genome shotgun (WGS) entry which is preliminary data.</text>
</comment>
<dbReference type="PROSITE" id="PS51318">
    <property type="entry name" value="TAT"/>
    <property type="match status" value="1"/>
</dbReference>
<reference evidence="4 5" key="1">
    <citation type="submission" date="2023-07" db="EMBL/GenBank/DDBJ databases">
        <title>Genomic Encyclopedia of Type Strains, Phase IV (KMG-IV): sequencing the most valuable type-strain genomes for metagenomic binning, comparative biology and taxonomic classification.</title>
        <authorList>
            <person name="Goeker M."/>
        </authorList>
    </citation>
    <scope>NUCLEOTIDE SEQUENCE [LARGE SCALE GENOMIC DNA]</scope>
    <source>
        <strain evidence="4 5">B1-1</strain>
    </source>
</reference>
<proteinExistence type="predicted"/>
<protein>
    <recommendedName>
        <fullName evidence="3">Extensin-like C-terminal domain-containing protein</fullName>
    </recommendedName>
</protein>
<feature type="domain" description="Extensin-like C-terminal" evidence="3">
    <location>
        <begin position="214"/>
        <end position="391"/>
    </location>
</feature>
<dbReference type="InterPro" id="IPR009683">
    <property type="entry name" value="Extensin-like_C"/>
</dbReference>
<evidence type="ECO:0000256" key="2">
    <source>
        <dbReference type="SAM" id="SignalP"/>
    </source>
</evidence>
<feature type="compositionally biased region" description="Low complexity" evidence="1">
    <location>
        <begin position="124"/>
        <end position="136"/>
    </location>
</feature>
<evidence type="ECO:0000313" key="4">
    <source>
        <dbReference type="EMBL" id="MDQ0517276.1"/>
    </source>
</evidence>
<evidence type="ECO:0000259" key="3">
    <source>
        <dbReference type="Pfam" id="PF06904"/>
    </source>
</evidence>
<feature type="chain" id="PRO_5046391923" description="Extensin-like C-terminal domain-containing protein" evidence="2">
    <location>
        <begin position="29"/>
        <end position="392"/>
    </location>
</feature>
<dbReference type="Proteomes" id="UP001223743">
    <property type="component" value="Unassembled WGS sequence"/>
</dbReference>
<organism evidence="4 5">
    <name type="scientific">Kaistia geumhonensis</name>
    <dbReference type="NCBI Taxonomy" id="410839"/>
    <lineage>
        <taxon>Bacteria</taxon>
        <taxon>Pseudomonadati</taxon>
        <taxon>Pseudomonadota</taxon>
        <taxon>Alphaproteobacteria</taxon>
        <taxon>Hyphomicrobiales</taxon>
        <taxon>Kaistiaceae</taxon>
        <taxon>Kaistia</taxon>
    </lineage>
</organism>
<feature type="signal peptide" evidence="2">
    <location>
        <begin position="1"/>
        <end position="28"/>
    </location>
</feature>
<dbReference type="InterPro" id="IPR006311">
    <property type="entry name" value="TAT_signal"/>
</dbReference>
<gene>
    <name evidence="4" type="ORF">QO015_002889</name>
</gene>
<feature type="compositionally biased region" description="Low complexity" evidence="1">
    <location>
        <begin position="153"/>
        <end position="174"/>
    </location>
</feature>
<name>A0ABU0M8K5_9HYPH</name>
<feature type="compositionally biased region" description="Pro residues" evidence="1">
    <location>
        <begin position="52"/>
        <end position="65"/>
    </location>
</feature>
<keyword evidence="2" id="KW-0732">Signal</keyword>
<accession>A0ABU0M8K5</accession>